<name>A0A5C6EEE4_9BACT</name>
<dbReference type="Proteomes" id="UP000317977">
    <property type="component" value="Unassembled WGS sequence"/>
</dbReference>
<evidence type="ECO:0000313" key="1">
    <source>
        <dbReference type="EMBL" id="TWU47030.1"/>
    </source>
</evidence>
<proteinExistence type="predicted"/>
<dbReference type="AlphaFoldDB" id="A0A5C6EEE4"/>
<comment type="caution">
    <text evidence="1">The sequence shown here is derived from an EMBL/GenBank/DDBJ whole genome shotgun (WGS) entry which is preliminary data.</text>
</comment>
<dbReference type="EMBL" id="SJPX01000006">
    <property type="protein sequence ID" value="TWU47030.1"/>
    <property type="molecule type" value="Genomic_DNA"/>
</dbReference>
<protein>
    <recommendedName>
        <fullName evidence="3">Fibronectin type-III domain-containing protein</fullName>
    </recommendedName>
</protein>
<dbReference type="InterPro" id="IPR013783">
    <property type="entry name" value="Ig-like_fold"/>
</dbReference>
<keyword evidence="2" id="KW-1185">Reference proteome</keyword>
<dbReference type="Gene3D" id="2.60.40.10">
    <property type="entry name" value="Immunoglobulins"/>
    <property type="match status" value="1"/>
</dbReference>
<evidence type="ECO:0008006" key="3">
    <source>
        <dbReference type="Google" id="ProtNLM"/>
    </source>
</evidence>
<reference evidence="1 2" key="1">
    <citation type="submission" date="2019-02" db="EMBL/GenBank/DDBJ databases">
        <title>Deep-cultivation of Planctomycetes and their phenomic and genomic characterization uncovers novel biology.</title>
        <authorList>
            <person name="Wiegand S."/>
            <person name="Jogler M."/>
            <person name="Boedeker C."/>
            <person name="Pinto D."/>
            <person name="Vollmers J."/>
            <person name="Rivas-Marin E."/>
            <person name="Kohn T."/>
            <person name="Peeters S.H."/>
            <person name="Heuer A."/>
            <person name="Rast P."/>
            <person name="Oberbeckmann S."/>
            <person name="Bunk B."/>
            <person name="Jeske O."/>
            <person name="Meyerdierks A."/>
            <person name="Storesund J.E."/>
            <person name="Kallscheuer N."/>
            <person name="Luecker S."/>
            <person name="Lage O.M."/>
            <person name="Pohl T."/>
            <person name="Merkel B.J."/>
            <person name="Hornburger P."/>
            <person name="Mueller R.-W."/>
            <person name="Bruemmer F."/>
            <person name="Labrenz M."/>
            <person name="Spormann A.M."/>
            <person name="Op Den Camp H."/>
            <person name="Overmann J."/>
            <person name="Amann R."/>
            <person name="Jetten M.S.M."/>
            <person name="Mascher T."/>
            <person name="Medema M.H."/>
            <person name="Devos D.P."/>
            <person name="Kaster A.-K."/>
            <person name="Ovreas L."/>
            <person name="Rohde M."/>
            <person name="Galperin M.Y."/>
            <person name="Jogler C."/>
        </authorList>
    </citation>
    <scope>NUCLEOTIDE SEQUENCE [LARGE SCALE GENOMIC DNA]</scope>
    <source>
        <strain evidence="1 2">Poly59</strain>
    </source>
</reference>
<organism evidence="1 2">
    <name type="scientific">Rubripirellula reticaptiva</name>
    <dbReference type="NCBI Taxonomy" id="2528013"/>
    <lineage>
        <taxon>Bacteria</taxon>
        <taxon>Pseudomonadati</taxon>
        <taxon>Planctomycetota</taxon>
        <taxon>Planctomycetia</taxon>
        <taxon>Pirellulales</taxon>
        <taxon>Pirellulaceae</taxon>
        <taxon>Rubripirellula</taxon>
    </lineage>
</organism>
<evidence type="ECO:0000313" key="2">
    <source>
        <dbReference type="Proteomes" id="UP000317977"/>
    </source>
</evidence>
<sequence>MVRRSRQPTEVLSKSGGNLDLRYPIVAQAVVKTAEGQEVDFASKGSDQVCVETTKGQAYVFTDIPACIPVLAPTKLKLNEEGGTDQIHISWAGSKNATSYKLDRAVGNAPDNELIASDIAGTDFMHKSTDPKQVDQMTIKVTAVRADGRESDEGAIKTIRRLQ</sequence>
<gene>
    <name evidence="1" type="ORF">Poly59_60040</name>
</gene>
<accession>A0A5C6EEE4</accession>